<accession>A0A336MNB5</accession>
<keyword evidence="2" id="KW-0732">Signal</keyword>
<feature type="compositionally biased region" description="Acidic residues" evidence="1">
    <location>
        <begin position="138"/>
        <end position="148"/>
    </location>
</feature>
<dbReference type="AlphaFoldDB" id="A0A336MNB5"/>
<sequence length="189" mass="21540">MPLTIPSRILSITFAILLLGTICVKSSVNALSQPFVGRAFSRNLRAPMAFQHKDSSMMTARGFGKRSFYDYSDGDAWESSLLNQLLGNQQAQMRISEVDTKRSPHIMEIREPRLRFRLADDGNLRIGRGFGKRSIESDNADDVNEDDIDGQKEEYKTPWSSPSIREWNEAEKILKSVLKQVQETEKEQN</sequence>
<proteinExistence type="predicted"/>
<evidence type="ECO:0000256" key="1">
    <source>
        <dbReference type="SAM" id="MobiDB-lite"/>
    </source>
</evidence>
<feature type="signal peptide" evidence="2">
    <location>
        <begin position="1"/>
        <end position="26"/>
    </location>
</feature>
<protein>
    <submittedName>
        <fullName evidence="3">CSON014570 protein</fullName>
    </submittedName>
</protein>
<dbReference type="VEuPathDB" id="VectorBase:CSON014570"/>
<evidence type="ECO:0000256" key="2">
    <source>
        <dbReference type="SAM" id="SignalP"/>
    </source>
</evidence>
<dbReference type="EMBL" id="UFQT01000833">
    <property type="protein sequence ID" value="SSX27478.1"/>
    <property type="molecule type" value="Genomic_DNA"/>
</dbReference>
<evidence type="ECO:0000313" key="3">
    <source>
        <dbReference type="EMBL" id="SSX27478.1"/>
    </source>
</evidence>
<reference evidence="3" key="1">
    <citation type="submission" date="2018-07" db="EMBL/GenBank/DDBJ databases">
        <authorList>
            <person name="Quirk P.G."/>
            <person name="Krulwich T.A."/>
        </authorList>
    </citation>
    <scope>NUCLEOTIDE SEQUENCE</scope>
</reference>
<feature type="chain" id="PRO_5016438977" evidence="2">
    <location>
        <begin position="27"/>
        <end position="189"/>
    </location>
</feature>
<name>A0A336MNB5_CULSO</name>
<gene>
    <name evidence="3" type="primary">CSON014570</name>
</gene>
<feature type="region of interest" description="Disordered" evidence="1">
    <location>
        <begin position="129"/>
        <end position="163"/>
    </location>
</feature>
<organism evidence="3">
    <name type="scientific">Culicoides sonorensis</name>
    <name type="common">Biting midge</name>
    <dbReference type="NCBI Taxonomy" id="179676"/>
    <lineage>
        <taxon>Eukaryota</taxon>
        <taxon>Metazoa</taxon>
        <taxon>Ecdysozoa</taxon>
        <taxon>Arthropoda</taxon>
        <taxon>Hexapoda</taxon>
        <taxon>Insecta</taxon>
        <taxon>Pterygota</taxon>
        <taxon>Neoptera</taxon>
        <taxon>Endopterygota</taxon>
        <taxon>Diptera</taxon>
        <taxon>Nematocera</taxon>
        <taxon>Chironomoidea</taxon>
        <taxon>Ceratopogonidae</taxon>
        <taxon>Ceratopogoninae</taxon>
        <taxon>Culicoides</taxon>
        <taxon>Monoculicoides</taxon>
    </lineage>
</organism>